<keyword evidence="2" id="KW-0732">Signal</keyword>
<dbReference type="Gene3D" id="2.60.120.260">
    <property type="entry name" value="Galactose-binding domain-like"/>
    <property type="match status" value="4"/>
</dbReference>
<evidence type="ECO:0000313" key="6">
    <source>
        <dbReference type="EMBL" id="GGG83776.1"/>
    </source>
</evidence>
<dbReference type="InterPro" id="IPR000421">
    <property type="entry name" value="FA58C"/>
</dbReference>
<dbReference type="InterPro" id="IPR008928">
    <property type="entry name" value="6-hairpin_glycosidase_sf"/>
</dbReference>
<dbReference type="Gene3D" id="2.160.20.10">
    <property type="entry name" value="Single-stranded right-handed beta-helix, Pectin lyase-like"/>
    <property type="match status" value="2"/>
</dbReference>
<accession>A0A917HML6</accession>
<dbReference type="InterPro" id="IPR006626">
    <property type="entry name" value="PbH1"/>
</dbReference>
<feature type="domain" description="SLH" evidence="5">
    <location>
        <begin position="2356"/>
        <end position="2419"/>
    </location>
</feature>
<evidence type="ECO:0000256" key="2">
    <source>
        <dbReference type="SAM" id="SignalP"/>
    </source>
</evidence>
<gene>
    <name evidence="6" type="ORF">GCM10010918_46880</name>
</gene>
<dbReference type="Pfam" id="PF22124">
    <property type="entry name" value="Glyco_hydro_95_cat"/>
    <property type="match status" value="1"/>
</dbReference>
<feature type="domain" description="F5/8 type C" evidence="3">
    <location>
        <begin position="1946"/>
        <end position="2047"/>
    </location>
</feature>
<reference evidence="6 7" key="1">
    <citation type="journal article" date="2014" name="Int. J. Syst. Evol. Microbiol.">
        <title>Complete genome sequence of Corynebacterium casei LMG S-19264T (=DSM 44701T), isolated from a smear-ripened cheese.</title>
        <authorList>
            <consortium name="US DOE Joint Genome Institute (JGI-PGF)"/>
            <person name="Walter F."/>
            <person name="Albersmeier A."/>
            <person name="Kalinowski J."/>
            <person name="Ruckert C."/>
        </authorList>
    </citation>
    <scope>NUCLEOTIDE SEQUENCE [LARGE SCALE GENOMIC DNA]</scope>
    <source>
        <strain evidence="6 7">CGMCC 1.15286</strain>
    </source>
</reference>
<dbReference type="Pfam" id="PF00754">
    <property type="entry name" value="F5_F8_type_C"/>
    <property type="match status" value="4"/>
</dbReference>
<dbReference type="RefSeq" id="WP_229692351.1">
    <property type="nucleotide sequence ID" value="NZ_BMHY01000012.1"/>
</dbReference>
<dbReference type="PANTHER" id="PTHR31084:SF0">
    <property type="entry name" value="ALPHA-L-FUCOSIDASE 2"/>
    <property type="match status" value="1"/>
</dbReference>
<protein>
    <recommendedName>
        <fullName evidence="8">Alpha-L-fucosidase</fullName>
    </recommendedName>
</protein>
<dbReference type="Pfam" id="PF21307">
    <property type="entry name" value="Glyco_hydro_95_C"/>
    <property type="match status" value="1"/>
</dbReference>
<dbReference type="EMBL" id="BMHY01000012">
    <property type="protein sequence ID" value="GGG83776.1"/>
    <property type="molecule type" value="Genomic_DNA"/>
</dbReference>
<dbReference type="InterPro" id="IPR001119">
    <property type="entry name" value="SLH_dom"/>
</dbReference>
<name>A0A917HML6_9BACL</name>
<dbReference type="InterPro" id="IPR008979">
    <property type="entry name" value="Galactose-bd-like_sf"/>
</dbReference>
<dbReference type="PROSITE" id="PS51272">
    <property type="entry name" value="SLH"/>
    <property type="match status" value="3"/>
</dbReference>
<dbReference type="CDD" id="cd00063">
    <property type="entry name" value="FN3"/>
    <property type="match status" value="1"/>
</dbReference>
<dbReference type="SUPFAM" id="SSF51126">
    <property type="entry name" value="Pectin lyase-like"/>
    <property type="match status" value="1"/>
</dbReference>
<feature type="domain" description="F5/8 type C" evidence="3">
    <location>
        <begin position="1779"/>
        <end position="1918"/>
    </location>
</feature>
<feature type="domain" description="Fibronectin type-III" evidence="4">
    <location>
        <begin position="910"/>
        <end position="996"/>
    </location>
</feature>
<dbReference type="SUPFAM" id="SSF49265">
    <property type="entry name" value="Fibronectin type III"/>
    <property type="match status" value="1"/>
</dbReference>
<proteinExistence type="predicted"/>
<evidence type="ECO:0000259" key="3">
    <source>
        <dbReference type="PROSITE" id="PS50022"/>
    </source>
</evidence>
<dbReference type="InterPro" id="IPR011050">
    <property type="entry name" value="Pectin_lyase_fold/virulence"/>
</dbReference>
<dbReference type="Gene3D" id="2.60.40.10">
    <property type="entry name" value="Immunoglobulins"/>
    <property type="match status" value="1"/>
</dbReference>
<dbReference type="SMART" id="SM00060">
    <property type="entry name" value="FN3"/>
    <property type="match status" value="1"/>
</dbReference>
<dbReference type="Pfam" id="PF21258">
    <property type="entry name" value="Glyco_hydro_120_ins"/>
    <property type="match status" value="1"/>
</dbReference>
<dbReference type="InterPro" id="IPR049169">
    <property type="entry name" value="Glyco_hydro_120_ins"/>
</dbReference>
<evidence type="ECO:0000313" key="7">
    <source>
        <dbReference type="Proteomes" id="UP000600247"/>
    </source>
</evidence>
<dbReference type="Pfam" id="PF00041">
    <property type="entry name" value="fn3"/>
    <property type="match status" value="1"/>
</dbReference>
<dbReference type="SMART" id="SM00710">
    <property type="entry name" value="PbH1"/>
    <property type="match status" value="8"/>
</dbReference>
<feature type="domain" description="SLH" evidence="5">
    <location>
        <begin position="2421"/>
        <end position="2480"/>
    </location>
</feature>
<comment type="caution">
    <text evidence="6">The sequence shown here is derived from an EMBL/GenBank/DDBJ whole genome shotgun (WGS) entry which is preliminary data.</text>
</comment>
<dbReference type="InterPro" id="IPR013783">
    <property type="entry name" value="Ig-like_fold"/>
</dbReference>
<feature type="domain" description="F5/8 type C" evidence="3">
    <location>
        <begin position="750"/>
        <end position="898"/>
    </location>
</feature>
<dbReference type="Pfam" id="PF14498">
    <property type="entry name" value="Glyco_hyd_65N_2"/>
    <property type="match status" value="1"/>
</dbReference>
<dbReference type="InterPro" id="IPR049053">
    <property type="entry name" value="AFCA-like_C"/>
</dbReference>
<evidence type="ECO:0000259" key="5">
    <source>
        <dbReference type="PROSITE" id="PS51272"/>
    </source>
</evidence>
<dbReference type="InterPro" id="IPR012334">
    <property type="entry name" value="Pectin_lyas_fold"/>
</dbReference>
<dbReference type="PANTHER" id="PTHR31084">
    <property type="entry name" value="ALPHA-L-FUCOSIDASE 2"/>
    <property type="match status" value="1"/>
</dbReference>
<evidence type="ECO:0008006" key="8">
    <source>
        <dbReference type="Google" id="ProtNLM"/>
    </source>
</evidence>
<dbReference type="InterPro" id="IPR027414">
    <property type="entry name" value="GH95_N_dom"/>
</dbReference>
<feature type="chain" id="PRO_5038069693" description="Alpha-L-fucosidase" evidence="2">
    <location>
        <begin position="36"/>
        <end position="2539"/>
    </location>
</feature>
<dbReference type="GO" id="GO:0004560">
    <property type="term" value="F:alpha-L-fucosidase activity"/>
    <property type="evidence" value="ECO:0007669"/>
    <property type="project" value="TreeGrafter"/>
</dbReference>
<dbReference type="PROSITE" id="PS50022">
    <property type="entry name" value="FA58C_3"/>
    <property type="match status" value="4"/>
</dbReference>
<dbReference type="Pfam" id="PF00395">
    <property type="entry name" value="SLH"/>
    <property type="match status" value="3"/>
</dbReference>
<feature type="compositionally biased region" description="Gly residues" evidence="1">
    <location>
        <begin position="2145"/>
        <end position="2166"/>
    </location>
</feature>
<dbReference type="PROSITE" id="PS50853">
    <property type="entry name" value="FN3"/>
    <property type="match status" value="1"/>
</dbReference>
<dbReference type="SMART" id="SM00231">
    <property type="entry name" value="FA58C"/>
    <property type="match status" value="3"/>
</dbReference>
<feature type="domain" description="F5/8 type C" evidence="3">
    <location>
        <begin position="613"/>
        <end position="745"/>
    </location>
</feature>
<sequence>MIRSWKQAARASKKTFYTVLCAGLVLTTVGLPSAAADLSPSEGRVIHVAKDGSNNNPGTEAEPYLTINFAAEEAQPGDTVVVHAGLYRETVKPARGGTDEEHRIVYTNAGDGEVVIKGSEEINDWVPYSGDVWQVALPNSFFGDYNPFAARHPQGGEGGFFPVYTAGDVYLNDQAYYQKGSLSNVLAAGNTWYAEVSGGNTTIYANFDGADPNQKLAEINVRRQVFAPDAWGLGYITVDGFTVKHAANTYSDFPGSPSRRQAGAISVNGGLKWIIQNNIVINARTIAIDIGLGNDEWAGNRPGVTRTNFRETDKYGSHVVRNNYIAKSGQSGIAGVFSWNSDIMYNRIEDTNYRGEFSGAETAPIKVHYMNEGLIKGNYIKNSKGGNSAGIWTDWGNQNVRVTGNIVMNTPWGYYAEAVHGPILVDNNVFIGNNDIRMLDATGVVYANNLFIDNGNINVDGGGRENYYFQPGTMNETNAMNTVQKFHWYNNLVQGSVLPSDAANKTHVKEDNFTNVISDVAYTTTNDAMSISFNLNAAGMNGLDIVTQARVGVIPNANESIAADVSTDFFGNAFPAGSVKAGPFANVQNGANQFVLWPPQGQTVPSPPAQPTDVPLNLSLGSNAVAVASYEDSNLTADKAIDGNGSSRWSSDHSNDNNAWIYVDLGAKYNVSKAVLSWEAAYAREYFIQISDDGQSWTDVYHTTSGAGGNESVTIRQNVRFVRMQGVVPNTPYGYSLYEFEVYGTPIQPEVPMNVALNKAPSAYTASSQSNDGSGEQNSQPDKDRSAFRAFDGNTGTRWGSNGGDDNWLQVDLGQPHVIDRIVLAWEAAYAAQYKVQVSDDGSVWTDVYEHDDASPAGDHVDDIELQQPATGRFVRMQGVTAATQWGLSLYEFEVYGKVKPADTAPQWPAAAALELTGLTAESASLQWPAAIDNGTVSGYNVYLGSTLVASLAAGVRSYTAAGLNAGSTYTIKVTAIDENGNESGGLMKTFTTSGNPATKALSTTYPRNYGDWEEGLLAGDGKQGIIVFGNPREETVVFNDRDFFMARSEANPHRAFNTVSEADIEEIRDLLISGRYQEANQLAADVQGYRGGGEGSKHPGYKMTITMPDNGPISNYVRSTDYSDGVVSVNWTDGKGDWERKSFVSRPDGMTVQYLPAPSGETLDVKLALSMDPGMNLLNKGVTYENHSSVDYLNLRAKYANGTYNAGYEGVTRIVTDGQKTMDGDAVSVTGATYVMLLSLTQRYDGTFEGGLPAEQEWNQELLQGELSGVADDYATLLSRHTAMHSEIFDRVLIDFGASEGDRSKSNEELLAMQKASTTPIPALFERMFYSGRYHLLGSSSATAAPDLLGNWTGDSNVGWDGYYHLDANLNLQISGGNIGNMPEAMEGYYYLNHQWQEDFRTNAQKLLGTRGMLTGGNTPNGEGLISNINFDYPYQYVTGGESWLLYPFWEHYQVTGDTSFLADQYYPLIRDMGDFYEDFLVEKDSNGHYIFAGSISPENRPAGGVPLSVNSVYDISGARFALETLIETSTLLGRDEEKIPVWQELLDHLPPYLVNDDGAFAEWAWPDLMNKNNYQHRHSSAMMPVWPYREVNPEKNRELYDAARISLQKKDGGNYENAGHGLLHSALAAANLNNADSVNAKLVRFAKDDYYYSSLSTSHYNNHGTFATDVVNSVPTIMMEMLAISDRGTLELLPALPKSLTNGSISGMLARGQVTVDELKWNMDNLTVDVELTSAIDQNLTLIQRAGIEEIVSEDVTIASSPLGSIARIIPLEANKKAVIRLKLKDASKINLALGKTASASSESNAQQSANHAFDGDPATRWAASESADNWLQVDLGSIYALDEVNLQWEASYAKAYKLQVSLDGTHWTDVYEQANSSGGTEKILVDALGRYVRMQGLAKSGQWGYSIYEMEIYGQDAPNLALGKPAQTSSFSNPQQTAAAAFDGEQSTRWSASESADNWIQVDLEQIYRIFRVQIDWEDSYAKGYKLQVSSDGQQWTDAFVESNSNGGTDIIDLNEDARYIRMQGTVKSGQWGYSIYEMKVFGMVVSEQGPSAASVAAGITALQAPARGETSLELPVVPAGYSVVIKSTDNPAIIALNGRLTPSSSATEVTVVLTVTRLSDGSTADTIALKVIVPGTAASGNGNGGTGGNSNGGGSGSEGGGAQSTDVLTVSSAELLQSVKDGNVILPVAGNIRQVVLPLEATELPANSRIVIRSQNYELELPAALVKQLREKAVASVLLEGKLTIGIQPVSGAALQSMLKAGERTRVTSAGTAYEFSLFFTGSDGKTIKADYADEPIVVRLKTSGGNVINSKLAGIFRLDGNAKPSYVGGAENGGQWQSEADALGIYGVLEVVWSFTDVPSGHWAETVIQELAAKQIVNGTSDTSFEPNRAITRAEFVSLLVRALKLTKAESGQAAFADVAENAWYADAVRIAAQAGIVAGKGDHAFAPNAQITREEMVTMLIRAYQAAQGSSQAATGKEMAFEDEPEASGWAIEYINRAAELGLVKGRSAGVFDPKGISTRAESAQIIYNLLNK</sequence>
<dbReference type="GO" id="GO:0005975">
    <property type="term" value="P:carbohydrate metabolic process"/>
    <property type="evidence" value="ECO:0007669"/>
    <property type="project" value="InterPro"/>
</dbReference>
<dbReference type="InterPro" id="IPR036116">
    <property type="entry name" value="FN3_sf"/>
</dbReference>
<keyword evidence="7" id="KW-1185">Reference proteome</keyword>
<dbReference type="InterPro" id="IPR012341">
    <property type="entry name" value="6hp_glycosidase-like_sf"/>
</dbReference>
<dbReference type="Proteomes" id="UP000600247">
    <property type="component" value="Unassembled WGS sequence"/>
</dbReference>
<evidence type="ECO:0000259" key="4">
    <source>
        <dbReference type="PROSITE" id="PS50853"/>
    </source>
</evidence>
<feature type="region of interest" description="Disordered" evidence="1">
    <location>
        <begin position="764"/>
        <end position="805"/>
    </location>
</feature>
<organism evidence="6 7">
    <name type="scientific">Paenibacillus radicis</name>
    <name type="common">ex Gao et al. 2016</name>
    <dbReference type="NCBI Taxonomy" id="1737354"/>
    <lineage>
        <taxon>Bacteria</taxon>
        <taxon>Bacillati</taxon>
        <taxon>Bacillota</taxon>
        <taxon>Bacilli</taxon>
        <taxon>Bacillales</taxon>
        <taxon>Paenibacillaceae</taxon>
        <taxon>Paenibacillus</taxon>
    </lineage>
</organism>
<feature type="region of interest" description="Disordered" evidence="1">
    <location>
        <begin position="2143"/>
        <end position="2168"/>
    </location>
</feature>
<feature type="domain" description="SLH" evidence="5">
    <location>
        <begin position="2484"/>
        <end position="2539"/>
    </location>
</feature>
<dbReference type="InterPro" id="IPR003961">
    <property type="entry name" value="FN3_dom"/>
</dbReference>
<evidence type="ECO:0000256" key="1">
    <source>
        <dbReference type="SAM" id="MobiDB-lite"/>
    </source>
</evidence>
<dbReference type="SUPFAM" id="SSF49785">
    <property type="entry name" value="Galactose-binding domain-like"/>
    <property type="match status" value="4"/>
</dbReference>
<dbReference type="InterPro" id="IPR054363">
    <property type="entry name" value="GH95_cat"/>
</dbReference>
<feature type="signal peptide" evidence="2">
    <location>
        <begin position="1"/>
        <end position="35"/>
    </location>
</feature>
<dbReference type="Gene3D" id="1.50.10.10">
    <property type="match status" value="1"/>
</dbReference>
<feature type="compositionally biased region" description="Polar residues" evidence="1">
    <location>
        <begin position="764"/>
        <end position="780"/>
    </location>
</feature>
<dbReference type="SUPFAM" id="SSF48208">
    <property type="entry name" value="Six-hairpin glycosidases"/>
    <property type="match status" value="1"/>
</dbReference>